<dbReference type="GO" id="GO:0006974">
    <property type="term" value="P:DNA damage response"/>
    <property type="evidence" value="ECO:0007669"/>
    <property type="project" value="TreeGrafter"/>
</dbReference>
<dbReference type="PANTHER" id="PTHR11106:SF27">
    <property type="entry name" value="MACRO DOMAIN-CONTAINING PROTEIN"/>
    <property type="match status" value="1"/>
</dbReference>
<dbReference type="GO" id="GO:0140293">
    <property type="term" value="F:ADP-ribosylglutamate hydrolase activity"/>
    <property type="evidence" value="ECO:0007669"/>
    <property type="project" value="TreeGrafter"/>
</dbReference>
<proteinExistence type="predicted"/>
<dbReference type="GO" id="GO:0005654">
    <property type="term" value="C:nucleoplasm"/>
    <property type="evidence" value="ECO:0007669"/>
    <property type="project" value="TreeGrafter"/>
</dbReference>
<dbReference type="PROSITE" id="PS51154">
    <property type="entry name" value="MACRO"/>
    <property type="match status" value="1"/>
</dbReference>
<name>A0A7C8U792_ORBOL</name>
<protein>
    <recommendedName>
        <fullName evidence="2">Macro domain-containing protein</fullName>
    </recommendedName>
</protein>
<feature type="compositionally biased region" description="Basic and acidic residues" evidence="1">
    <location>
        <begin position="357"/>
        <end position="375"/>
    </location>
</feature>
<dbReference type="EMBL" id="JAABOE010000028">
    <property type="protein sequence ID" value="KAF3183008.1"/>
    <property type="molecule type" value="Genomic_DNA"/>
</dbReference>
<dbReference type="GO" id="GO:0140291">
    <property type="term" value="P:peptidyl-glutamate ADP-deribosylation"/>
    <property type="evidence" value="ECO:0007669"/>
    <property type="project" value="TreeGrafter"/>
</dbReference>
<evidence type="ECO:0000256" key="1">
    <source>
        <dbReference type="SAM" id="MobiDB-lite"/>
    </source>
</evidence>
<dbReference type="AlphaFoldDB" id="A0A7C8U792"/>
<feature type="region of interest" description="Disordered" evidence="1">
    <location>
        <begin position="204"/>
        <end position="298"/>
    </location>
</feature>
<dbReference type="Gene3D" id="3.40.220.10">
    <property type="entry name" value="Leucine Aminopeptidase, subunit E, domain 1"/>
    <property type="match status" value="1"/>
</dbReference>
<feature type="compositionally biased region" description="Polar residues" evidence="1">
    <location>
        <begin position="376"/>
        <end position="389"/>
    </location>
</feature>
<organism evidence="3 4">
    <name type="scientific">Orbilia oligospora</name>
    <name type="common">Nematode-trapping fungus</name>
    <name type="synonym">Arthrobotrys oligospora</name>
    <dbReference type="NCBI Taxonomy" id="2813651"/>
    <lineage>
        <taxon>Eukaryota</taxon>
        <taxon>Fungi</taxon>
        <taxon>Dikarya</taxon>
        <taxon>Ascomycota</taxon>
        <taxon>Pezizomycotina</taxon>
        <taxon>Orbiliomycetes</taxon>
        <taxon>Orbiliales</taxon>
        <taxon>Orbiliaceae</taxon>
        <taxon>Orbilia</taxon>
    </lineage>
</organism>
<evidence type="ECO:0000313" key="4">
    <source>
        <dbReference type="Proteomes" id="UP000479691"/>
    </source>
</evidence>
<sequence length="399" mass="43513">MASFSRIPVKSLEELDSSNLTNLYTSGKLDASIAQTAILPPSATFNDQVILVQMDMTRMAVDAIVNAANKSLLGGGGIDGAIHRAAGRGLYDECFDLHGCETGEAKITKGYRLPAKHVIHTVGPIYWDHKDAGRDPAEFLKNCYVNSLDVARRNGCKSVAFPCISTGIYGYPNDRAAVVACRVVREYLEAQLEETLFGTDDVENVPENIGETVEDKEEKIVVSGKKEEGDVEEGEVKDTKPAETSEKIAEDTNGEDVIKDEQKEAPETKDEKTADEKAESKVAGGEEEEEEEGNKATKKGAVQPFISQIEKVIFCVFLDKDLTVYEDVLPYVPLIPDFIQQPPTKLSHRSFFPPADPKVEGAIDKLEREATEKPEGSSTDDSGSSNQPAKEQPKDTPGV</sequence>
<evidence type="ECO:0000259" key="2">
    <source>
        <dbReference type="PROSITE" id="PS51154"/>
    </source>
</evidence>
<dbReference type="SMART" id="SM00506">
    <property type="entry name" value="A1pp"/>
    <property type="match status" value="1"/>
</dbReference>
<reference evidence="3 4" key="1">
    <citation type="submission" date="2019-06" db="EMBL/GenBank/DDBJ databases">
        <authorList>
            <person name="Palmer J.M."/>
        </authorList>
    </citation>
    <scope>NUCLEOTIDE SEQUENCE [LARGE SCALE GENOMIC DNA]</scope>
    <source>
        <strain evidence="3 4">TWF788</strain>
    </source>
</reference>
<gene>
    <name evidence="3" type="ORF">TWF788_005810</name>
</gene>
<dbReference type="SUPFAM" id="SSF52949">
    <property type="entry name" value="Macro domain-like"/>
    <property type="match status" value="1"/>
</dbReference>
<comment type="caution">
    <text evidence="3">The sequence shown here is derived from an EMBL/GenBank/DDBJ whole genome shotgun (WGS) entry which is preliminary data.</text>
</comment>
<accession>A0A7C8U792</accession>
<feature type="region of interest" description="Disordered" evidence="1">
    <location>
        <begin position="348"/>
        <end position="399"/>
    </location>
</feature>
<feature type="compositionally biased region" description="Basic and acidic residues" evidence="1">
    <location>
        <begin position="216"/>
        <end position="280"/>
    </location>
</feature>
<dbReference type="PANTHER" id="PTHR11106">
    <property type="entry name" value="GANGLIOSIDE INDUCED DIFFERENTIATION ASSOCIATED PROTEIN 2-RELATED"/>
    <property type="match status" value="1"/>
</dbReference>
<dbReference type="Pfam" id="PF01661">
    <property type="entry name" value="Macro"/>
    <property type="match status" value="1"/>
</dbReference>
<dbReference type="CDD" id="cd02908">
    <property type="entry name" value="Macro_OAADPr_deacetylase"/>
    <property type="match status" value="1"/>
</dbReference>
<dbReference type="GO" id="GO:0042278">
    <property type="term" value="P:purine nucleoside metabolic process"/>
    <property type="evidence" value="ECO:0007669"/>
    <property type="project" value="TreeGrafter"/>
</dbReference>
<dbReference type="InterPro" id="IPR002589">
    <property type="entry name" value="Macro_dom"/>
</dbReference>
<evidence type="ECO:0000313" key="3">
    <source>
        <dbReference type="EMBL" id="KAF3183008.1"/>
    </source>
</evidence>
<feature type="domain" description="Macro" evidence="2">
    <location>
        <begin position="36"/>
        <end position="333"/>
    </location>
</feature>
<dbReference type="InterPro" id="IPR043472">
    <property type="entry name" value="Macro_dom-like"/>
</dbReference>
<dbReference type="Proteomes" id="UP000479691">
    <property type="component" value="Unassembled WGS sequence"/>
</dbReference>